<evidence type="ECO:0000313" key="1">
    <source>
        <dbReference type="EMBL" id="KAH9642113.1"/>
    </source>
</evidence>
<organism evidence="1 2">
    <name type="scientific">Spodoptera exigua</name>
    <name type="common">Beet armyworm</name>
    <name type="synonym">Noctua fulgens</name>
    <dbReference type="NCBI Taxonomy" id="7107"/>
    <lineage>
        <taxon>Eukaryota</taxon>
        <taxon>Metazoa</taxon>
        <taxon>Ecdysozoa</taxon>
        <taxon>Arthropoda</taxon>
        <taxon>Hexapoda</taxon>
        <taxon>Insecta</taxon>
        <taxon>Pterygota</taxon>
        <taxon>Neoptera</taxon>
        <taxon>Endopterygota</taxon>
        <taxon>Lepidoptera</taxon>
        <taxon>Glossata</taxon>
        <taxon>Ditrysia</taxon>
        <taxon>Noctuoidea</taxon>
        <taxon>Noctuidae</taxon>
        <taxon>Amphipyrinae</taxon>
        <taxon>Spodoptera</taxon>
    </lineage>
</organism>
<comment type="caution">
    <text evidence="1">The sequence shown here is derived from an EMBL/GenBank/DDBJ whole genome shotgun (WGS) entry which is preliminary data.</text>
</comment>
<dbReference type="AlphaFoldDB" id="A0A922MT31"/>
<evidence type="ECO:0000313" key="2">
    <source>
        <dbReference type="Proteomes" id="UP000814243"/>
    </source>
</evidence>
<sequence>MKHLSLPACIVQYSFLKSTAEEVQALVLQGTLLNSWDGVRVNALSCRGDARAVLAADTHHRVRAYDFTDLTDRNLSVHVLLYPPHTLTLHFNIYVYTIETHPRENK</sequence>
<dbReference type="EMBL" id="JACEFF010000201">
    <property type="protein sequence ID" value="KAH9642113.1"/>
    <property type="molecule type" value="Genomic_DNA"/>
</dbReference>
<protein>
    <submittedName>
        <fullName evidence="1">Uncharacterized protein</fullName>
    </submittedName>
</protein>
<proteinExistence type="predicted"/>
<name>A0A922MT31_SPOEX</name>
<gene>
    <name evidence="1" type="ORF">HF086_007233</name>
</gene>
<accession>A0A922MT31</accession>
<dbReference type="Proteomes" id="UP000814243">
    <property type="component" value="Unassembled WGS sequence"/>
</dbReference>
<reference evidence="1" key="1">
    <citation type="journal article" date="2021" name="G3 (Bethesda)">
        <title>Genome and transcriptome analysis of the beet armyworm Spodoptera exigua reveals targets for pest control. .</title>
        <authorList>
            <person name="Simon S."/>
            <person name="Breeschoten T."/>
            <person name="Jansen H.J."/>
            <person name="Dirks R.P."/>
            <person name="Schranz M.E."/>
            <person name="Ros V.I.D."/>
        </authorList>
    </citation>
    <scope>NUCLEOTIDE SEQUENCE</scope>
    <source>
        <strain evidence="1">TB_SE_WUR_2020</strain>
    </source>
</reference>